<proteinExistence type="predicted"/>
<dbReference type="Proteomes" id="UP001165393">
    <property type="component" value="Unassembled WGS sequence"/>
</dbReference>
<keyword evidence="1" id="KW-0472">Membrane</keyword>
<comment type="caution">
    <text evidence="2">The sequence shown here is derived from an EMBL/GenBank/DDBJ whole genome shotgun (WGS) entry which is preliminary data.</text>
</comment>
<protein>
    <submittedName>
        <fullName evidence="2">Uncharacterized protein</fullName>
    </submittedName>
</protein>
<gene>
    <name evidence="2" type="ORF">NAF29_03225</name>
</gene>
<feature type="transmembrane region" description="Helical" evidence="1">
    <location>
        <begin position="12"/>
        <end position="41"/>
    </location>
</feature>
<evidence type="ECO:0000313" key="2">
    <source>
        <dbReference type="EMBL" id="MCM2678683.1"/>
    </source>
</evidence>
<keyword evidence="3" id="KW-1185">Reference proteome</keyword>
<accession>A0AA42B6T2</accession>
<organism evidence="2 3">
    <name type="scientific">Echinimonas agarilytica</name>
    <dbReference type="NCBI Taxonomy" id="1215918"/>
    <lineage>
        <taxon>Bacteria</taxon>
        <taxon>Pseudomonadati</taxon>
        <taxon>Pseudomonadota</taxon>
        <taxon>Gammaproteobacteria</taxon>
        <taxon>Alteromonadales</taxon>
        <taxon>Echinimonadaceae</taxon>
        <taxon>Echinimonas</taxon>
    </lineage>
</organism>
<dbReference type="RefSeq" id="WP_251260043.1">
    <property type="nucleotide sequence ID" value="NZ_JAMQGP010000001.1"/>
</dbReference>
<dbReference type="AlphaFoldDB" id="A0AA42B6T2"/>
<sequence>MIKTKTEFVFVLILVAMWAACIYTESSMVVPAIVTVGFWVVRIRKSNIEKVRLSKMRQTEENALALGASEDFIAQWLKKPMWTSQDNYNDVHPGREAEAIYDAYQEQQAECAEEKS</sequence>
<reference evidence="2 3" key="1">
    <citation type="journal article" date="2013" name="Antonie Van Leeuwenhoek">
        <title>Echinimonas agarilytica gen. nov., sp. nov., a new gammaproteobacterium isolated from the sea urchin Strongylocentrotus intermedius.</title>
        <authorList>
            <person name="Nedashkovskaya O.I."/>
            <person name="Stenkova A.M."/>
            <person name="Zhukova N.V."/>
            <person name="Van Trappen S."/>
            <person name="Lee J.S."/>
            <person name="Kim S.B."/>
        </authorList>
    </citation>
    <scope>NUCLEOTIDE SEQUENCE [LARGE SCALE GENOMIC DNA]</scope>
    <source>
        <strain evidence="2 3">KMM 6351</strain>
    </source>
</reference>
<name>A0AA42B6T2_9GAMM</name>
<dbReference type="EMBL" id="JAMQGP010000001">
    <property type="protein sequence ID" value="MCM2678683.1"/>
    <property type="molecule type" value="Genomic_DNA"/>
</dbReference>
<evidence type="ECO:0000313" key="3">
    <source>
        <dbReference type="Proteomes" id="UP001165393"/>
    </source>
</evidence>
<keyword evidence="1" id="KW-1133">Transmembrane helix</keyword>
<evidence type="ECO:0000256" key="1">
    <source>
        <dbReference type="SAM" id="Phobius"/>
    </source>
</evidence>
<keyword evidence="1" id="KW-0812">Transmembrane</keyword>
<dbReference type="PROSITE" id="PS51257">
    <property type="entry name" value="PROKAR_LIPOPROTEIN"/>
    <property type="match status" value="1"/>
</dbReference>